<dbReference type="GeneID" id="90540531"/>
<dbReference type="AlphaFoldDB" id="A0AAX4J9Z7"/>
<reference evidence="1" key="1">
    <citation type="journal article" date="2024" name="BMC Genomics">
        <title>Functional annotation of a divergent genome using sequence and structure-based similarity.</title>
        <authorList>
            <person name="Svedberg D."/>
            <person name="Winiger R.R."/>
            <person name="Berg A."/>
            <person name="Sharma H."/>
            <person name="Tellgren-Roth C."/>
            <person name="Debrunner-Vossbrinck B.A."/>
            <person name="Vossbrinck C.R."/>
            <person name="Barandun J."/>
        </authorList>
    </citation>
    <scope>NUCLEOTIDE SEQUENCE</scope>
    <source>
        <strain evidence="1">Illinois isolate</strain>
    </source>
</reference>
<keyword evidence="2" id="KW-1185">Reference proteome</keyword>
<name>A0AAX4J9Z7_9MICR</name>
<dbReference type="Proteomes" id="UP001334084">
    <property type="component" value="Chromosome 2"/>
</dbReference>
<gene>
    <name evidence="1" type="ORF">VNE69_02241</name>
</gene>
<accession>A0AAX4J9Z7</accession>
<dbReference type="RefSeq" id="XP_065328867.1">
    <property type="nucleotide sequence ID" value="XM_065472795.1"/>
</dbReference>
<sequence length="309" mass="37053">MFLFISLIKCSNNIYNTNEICTRFLLNVESKENTFSFKMNDTKIDFNLILAEGNNEMTLEENLDPNMEILFEYLINGGDFELYKKSLRANNNSLHYDSINEKDTKLNKHMTLQQQLINMQIEFEKIKEECILNFVKSPYYKTKITFNKKQTEKINNCRNSIMKFFKSFACKISYYTHDCENKLRKLNFLDNKQVFVVLKFVKDVFNFIKPKHSSLRLAEDSLLLLYNFSMVRWKLLKVMDVIYIPDLLISTYNFFESNMPRKYSEEARILDDLNYLRNKFNYIYNKKDILSSRLQKICQIILEKNNNKE</sequence>
<proteinExistence type="predicted"/>
<organism evidence="1 2">
    <name type="scientific">Vairimorpha necatrix</name>
    <dbReference type="NCBI Taxonomy" id="6039"/>
    <lineage>
        <taxon>Eukaryota</taxon>
        <taxon>Fungi</taxon>
        <taxon>Fungi incertae sedis</taxon>
        <taxon>Microsporidia</taxon>
        <taxon>Nosematidae</taxon>
        <taxon>Vairimorpha</taxon>
    </lineage>
</organism>
<dbReference type="KEGG" id="vnx:VNE69_02241"/>
<protein>
    <submittedName>
        <fullName evidence="1">Uncharacterized protein</fullName>
    </submittedName>
</protein>
<evidence type="ECO:0000313" key="1">
    <source>
        <dbReference type="EMBL" id="WUR02722.1"/>
    </source>
</evidence>
<dbReference type="EMBL" id="CP142727">
    <property type="protein sequence ID" value="WUR02722.1"/>
    <property type="molecule type" value="Genomic_DNA"/>
</dbReference>
<evidence type="ECO:0000313" key="2">
    <source>
        <dbReference type="Proteomes" id="UP001334084"/>
    </source>
</evidence>